<gene>
    <name evidence="1" type="ORF">E2C01_016050</name>
</gene>
<evidence type="ECO:0008006" key="3">
    <source>
        <dbReference type="Google" id="ProtNLM"/>
    </source>
</evidence>
<reference evidence="1 2" key="1">
    <citation type="submission" date="2019-05" db="EMBL/GenBank/DDBJ databases">
        <title>Another draft genome of Portunus trituberculatus and its Hox gene families provides insights of decapod evolution.</title>
        <authorList>
            <person name="Jeong J.-H."/>
            <person name="Song I."/>
            <person name="Kim S."/>
            <person name="Choi T."/>
            <person name="Kim D."/>
            <person name="Ryu S."/>
            <person name="Kim W."/>
        </authorList>
    </citation>
    <scope>NUCLEOTIDE SEQUENCE [LARGE SCALE GENOMIC DNA]</scope>
    <source>
        <tissue evidence="1">Muscle</tissue>
    </source>
</reference>
<dbReference type="AlphaFoldDB" id="A0A5B7DP75"/>
<dbReference type="EMBL" id="VSRR010001154">
    <property type="protein sequence ID" value="MPC23015.1"/>
    <property type="molecule type" value="Genomic_DNA"/>
</dbReference>
<evidence type="ECO:0000313" key="2">
    <source>
        <dbReference type="Proteomes" id="UP000324222"/>
    </source>
</evidence>
<accession>A0A5B7DP75</accession>
<comment type="caution">
    <text evidence="1">The sequence shown here is derived from an EMBL/GenBank/DDBJ whole genome shotgun (WGS) entry which is preliminary data.</text>
</comment>
<organism evidence="1 2">
    <name type="scientific">Portunus trituberculatus</name>
    <name type="common">Swimming crab</name>
    <name type="synonym">Neptunus trituberculatus</name>
    <dbReference type="NCBI Taxonomy" id="210409"/>
    <lineage>
        <taxon>Eukaryota</taxon>
        <taxon>Metazoa</taxon>
        <taxon>Ecdysozoa</taxon>
        <taxon>Arthropoda</taxon>
        <taxon>Crustacea</taxon>
        <taxon>Multicrustacea</taxon>
        <taxon>Malacostraca</taxon>
        <taxon>Eumalacostraca</taxon>
        <taxon>Eucarida</taxon>
        <taxon>Decapoda</taxon>
        <taxon>Pleocyemata</taxon>
        <taxon>Brachyura</taxon>
        <taxon>Eubrachyura</taxon>
        <taxon>Portunoidea</taxon>
        <taxon>Portunidae</taxon>
        <taxon>Portuninae</taxon>
        <taxon>Portunus</taxon>
    </lineage>
</organism>
<proteinExistence type="predicted"/>
<name>A0A5B7DP75_PORTR</name>
<keyword evidence="2" id="KW-1185">Reference proteome</keyword>
<evidence type="ECO:0000313" key="1">
    <source>
        <dbReference type="EMBL" id="MPC23015.1"/>
    </source>
</evidence>
<dbReference type="Proteomes" id="UP000324222">
    <property type="component" value="Unassembled WGS sequence"/>
</dbReference>
<protein>
    <recommendedName>
        <fullName evidence="3">Endonuclease/exonuclease/phosphatase domain-containing protein</fullName>
    </recommendedName>
</protein>
<dbReference type="OrthoDB" id="6382830at2759"/>
<sequence>MIVGDLNHNIVLRVFTELTVVQGLHNHVDFPTHQRGGSLDPMLTDLAGDSVQSHPMDFVDTSDHLAVLSTINLAPACEEDHHRTIWLWDQADVGSSKTSPGGDFLGHNVHRRAATRRHHPHHHPSGLTAATRAAQDLHNEPKGPALRYKRWLTQRNKAMHRAACTDLTQVAKWAKARWEDNNRRMLSSNQLDSKWWWSLVKEKQGVTSHERVPVLTKLCGNLAITSQEKDLLLLSKSWHDALDADRRLLVIALCGIGD</sequence>